<dbReference type="HAMAP" id="MF_03029">
    <property type="entry name" value="WDR12"/>
    <property type="match status" value="1"/>
</dbReference>
<feature type="repeat" description="WD" evidence="7">
    <location>
        <begin position="142"/>
        <end position="182"/>
    </location>
</feature>
<evidence type="ECO:0000256" key="4">
    <source>
        <dbReference type="ARBA" id="ARBA00022737"/>
    </source>
</evidence>
<dbReference type="OrthoDB" id="10251381at2759"/>
<dbReference type="GO" id="GO:0000463">
    <property type="term" value="P:maturation of LSU-rRNA from tricistronic rRNA transcript (SSU-rRNA, 5.8S rRNA, LSU-rRNA)"/>
    <property type="evidence" value="ECO:0007669"/>
    <property type="project" value="UniProtKB-UniRule"/>
</dbReference>
<accession>A0A167CQA8</accession>
<dbReference type="PROSITE" id="PS50294">
    <property type="entry name" value="WD_REPEATS_REGION"/>
    <property type="match status" value="5"/>
</dbReference>
<evidence type="ECO:0000256" key="7">
    <source>
        <dbReference type="PROSITE-ProRule" id="PRU00221"/>
    </source>
</evidence>
<keyword evidence="10" id="KW-1185">Reference proteome</keyword>
<evidence type="ECO:0000256" key="6">
    <source>
        <dbReference type="HAMAP-Rule" id="MF_03029"/>
    </source>
</evidence>
<comment type="function">
    <text evidence="6">Component of the NOP7 complex, which is required for maturation of the 25S and 5.8S ribosomal RNAs and formation of the 60S ribosome.</text>
</comment>
<evidence type="ECO:0000256" key="5">
    <source>
        <dbReference type="ARBA" id="ARBA00023242"/>
    </source>
</evidence>
<feature type="repeat" description="WD" evidence="7">
    <location>
        <begin position="206"/>
        <end position="238"/>
    </location>
</feature>
<dbReference type="Gene3D" id="2.130.10.10">
    <property type="entry name" value="YVTN repeat-like/Quinoprotein amine dehydrogenase"/>
    <property type="match status" value="1"/>
</dbReference>
<dbReference type="GO" id="GO:0005654">
    <property type="term" value="C:nucleoplasm"/>
    <property type="evidence" value="ECO:0007669"/>
    <property type="project" value="UniProtKB-SubCell"/>
</dbReference>
<dbReference type="RefSeq" id="XP_018734456.1">
    <property type="nucleotide sequence ID" value="XM_018878987.1"/>
</dbReference>
<protein>
    <recommendedName>
        <fullName evidence="6">Ribosome biogenesis protein YTM1</fullName>
    </recommendedName>
</protein>
<feature type="domain" description="NLE" evidence="8">
    <location>
        <begin position="10"/>
        <end position="72"/>
    </location>
</feature>
<reference evidence="9 10" key="1">
    <citation type="submission" date="2016-02" db="EMBL/GenBank/DDBJ databases">
        <title>Complete genome sequence and transcriptome regulation of the pentose utilising yeast Sugiyamaella lignohabitans.</title>
        <authorList>
            <person name="Bellasio M."/>
            <person name="Peymann A."/>
            <person name="Valli M."/>
            <person name="Sipitzky M."/>
            <person name="Graf A."/>
            <person name="Sauer M."/>
            <person name="Marx H."/>
            <person name="Mattanovich D."/>
        </authorList>
    </citation>
    <scope>NUCLEOTIDE SEQUENCE [LARGE SCALE GENOMIC DNA]</scope>
    <source>
        <strain evidence="9 10">CBS 10342</strain>
    </source>
</reference>
<evidence type="ECO:0000259" key="8">
    <source>
        <dbReference type="Pfam" id="PF08154"/>
    </source>
</evidence>
<keyword evidence="2 6" id="KW-0698">rRNA processing</keyword>
<keyword evidence="4" id="KW-0677">Repeat</keyword>
<dbReference type="GO" id="GO:0000466">
    <property type="term" value="P:maturation of 5.8S rRNA from tricistronic rRNA transcript (SSU-rRNA, 5.8S rRNA, LSU-rRNA)"/>
    <property type="evidence" value="ECO:0007669"/>
    <property type="project" value="UniProtKB-UniRule"/>
</dbReference>
<dbReference type="PANTHER" id="PTHR19855">
    <property type="entry name" value="WD40 REPEAT PROTEIN 12, 37"/>
    <property type="match status" value="1"/>
</dbReference>
<evidence type="ECO:0000313" key="10">
    <source>
        <dbReference type="Proteomes" id="UP000189580"/>
    </source>
</evidence>
<comment type="subunit">
    <text evidence="6">Component of the NOP7 complex, composed of ERB1, NOP7 and YTM1. Within the NOP7 complex ERB1 appears to interact directly with NOP7 and YTM1. The NOP7 complex also associates with the 66S pre-ribosome.</text>
</comment>
<keyword evidence="1 6" id="KW-0690">Ribosome biogenesis</keyword>
<proteinExistence type="inferred from homology"/>
<dbReference type="PRINTS" id="PR00320">
    <property type="entry name" value="GPROTEINBRPT"/>
</dbReference>
<dbReference type="EMBL" id="CP014501">
    <property type="protein sequence ID" value="ANB11979.1"/>
    <property type="molecule type" value="Genomic_DNA"/>
</dbReference>
<dbReference type="Pfam" id="PF00400">
    <property type="entry name" value="WD40"/>
    <property type="match status" value="5"/>
</dbReference>
<dbReference type="AlphaFoldDB" id="A0A167CQA8"/>
<comment type="similarity">
    <text evidence="6">Belongs to the WD repeat WDR12/YTM1 family.</text>
</comment>
<feature type="repeat" description="WD" evidence="7">
    <location>
        <begin position="281"/>
        <end position="323"/>
    </location>
</feature>
<gene>
    <name evidence="6 9" type="primary">YTM1</name>
    <name evidence="9" type="ORF">AWJ20_206</name>
</gene>
<dbReference type="InterPro" id="IPR001680">
    <property type="entry name" value="WD40_rpt"/>
</dbReference>
<dbReference type="Proteomes" id="UP000189580">
    <property type="component" value="Chromosome a"/>
</dbReference>
<dbReference type="GeneID" id="30033929"/>
<dbReference type="InterPro" id="IPR028599">
    <property type="entry name" value="WDR12/Ytm1"/>
</dbReference>
<dbReference type="GO" id="GO:0070545">
    <property type="term" value="C:PeBoW complex"/>
    <property type="evidence" value="ECO:0007669"/>
    <property type="project" value="TreeGrafter"/>
</dbReference>
<dbReference type="GO" id="GO:0030687">
    <property type="term" value="C:preribosome, large subunit precursor"/>
    <property type="evidence" value="ECO:0007669"/>
    <property type="project" value="UniProtKB-UniRule"/>
</dbReference>
<dbReference type="SMART" id="SM00320">
    <property type="entry name" value="WD40"/>
    <property type="match status" value="7"/>
</dbReference>
<evidence type="ECO:0000256" key="2">
    <source>
        <dbReference type="ARBA" id="ARBA00022552"/>
    </source>
</evidence>
<comment type="subcellular location">
    <subcellularLocation>
        <location evidence="6">Nucleus</location>
        <location evidence="6">Nucleolus</location>
    </subcellularLocation>
    <subcellularLocation>
        <location evidence="6">Nucleus</location>
        <location evidence="6">Nucleoplasm</location>
    </subcellularLocation>
</comment>
<feature type="repeat" description="WD" evidence="7">
    <location>
        <begin position="99"/>
        <end position="133"/>
    </location>
</feature>
<dbReference type="InterPro" id="IPR020472">
    <property type="entry name" value="WD40_PAC1"/>
</dbReference>
<name>A0A167CQA8_9ASCO</name>
<dbReference type="InterPro" id="IPR012972">
    <property type="entry name" value="NLE"/>
</dbReference>
<dbReference type="PROSITE" id="PS50082">
    <property type="entry name" value="WD_REPEATS_2"/>
    <property type="match status" value="5"/>
</dbReference>
<dbReference type="CDD" id="cd00200">
    <property type="entry name" value="WD40"/>
    <property type="match status" value="1"/>
</dbReference>
<dbReference type="InterPro" id="IPR036322">
    <property type="entry name" value="WD40_repeat_dom_sf"/>
</dbReference>
<dbReference type="PANTHER" id="PTHR19855:SF11">
    <property type="entry name" value="RIBOSOME BIOGENESIS PROTEIN WDR12"/>
    <property type="match status" value="1"/>
</dbReference>
<feature type="repeat" description="WD" evidence="7">
    <location>
        <begin position="368"/>
        <end position="410"/>
    </location>
</feature>
<organism evidence="9 10">
    <name type="scientific">Sugiyamaella lignohabitans</name>
    <dbReference type="NCBI Taxonomy" id="796027"/>
    <lineage>
        <taxon>Eukaryota</taxon>
        <taxon>Fungi</taxon>
        <taxon>Dikarya</taxon>
        <taxon>Ascomycota</taxon>
        <taxon>Saccharomycotina</taxon>
        <taxon>Dipodascomycetes</taxon>
        <taxon>Dipodascales</taxon>
        <taxon>Trichomonascaceae</taxon>
        <taxon>Sugiyamaella</taxon>
    </lineage>
</organism>
<dbReference type="Pfam" id="PF08154">
    <property type="entry name" value="NLE"/>
    <property type="match status" value="1"/>
</dbReference>
<keyword evidence="3 7" id="KW-0853">WD repeat</keyword>
<dbReference type="SUPFAM" id="SSF50978">
    <property type="entry name" value="WD40 repeat-like"/>
    <property type="match status" value="1"/>
</dbReference>
<evidence type="ECO:0000256" key="1">
    <source>
        <dbReference type="ARBA" id="ARBA00022517"/>
    </source>
</evidence>
<dbReference type="GO" id="GO:0043021">
    <property type="term" value="F:ribonucleoprotein complex binding"/>
    <property type="evidence" value="ECO:0007669"/>
    <property type="project" value="UniProtKB-UniRule"/>
</dbReference>
<evidence type="ECO:0000313" key="9">
    <source>
        <dbReference type="EMBL" id="ANB11979.1"/>
    </source>
</evidence>
<sequence length="452" mass="48819">MSEGANTRQVQIRLVTRDTELQVPDAPLYVPVSLKRYGLSEVVNQLLDQDTPIPFDFLIDGKLLRSSLDGYLIANGLSNETTITLEYARSILPPSFLASFAHQDWVSAVSISRNKATQKIATGSYDGVVRLWNHSGSVTHQLVGHNAAVKAVQWTDASRLVSGGSDRILYLWKFANNNSNEETHDNDDEDDEDAASGKKGSIVAVLQGHTASVDDLAYNKSTKQIVSASADSTLKVWSSNYKELPAAETLAKSSSTASQKRRRVAAASLTSSRTRGALSTLTGHSAPVTGVVYHHTDNHVVYSVSQDHTVRTWDTATESLVDTKTTSFPLLSIASLGPHTGLLACGSSARHITLIDPRTTTTTSQAQLIGHTNFVVSLAPSPDNHYMFCSGSHDGTTRIWDVRAQKSVYVISRESGESPTAVYGVDWDTTVGIASAGQDKKLQINSAAFSKK</sequence>
<evidence type="ECO:0000256" key="3">
    <source>
        <dbReference type="ARBA" id="ARBA00022574"/>
    </source>
</evidence>
<dbReference type="KEGG" id="slb:AWJ20_206"/>
<dbReference type="InterPro" id="IPR015943">
    <property type="entry name" value="WD40/YVTN_repeat-like_dom_sf"/>
</dbReference>
<keyword evidence="5 6" id="KW-0539">Nucleus</keyword>